<feature type="signal peptide" evidence="1">
    <location>
        <begin position="1"/>
        <end position="18"/>
    </location>
</feature>
<dbReference type="InterPro" id="IPR058645">
    <property type="entry name" value="NTF2-like_dom_7"/>
</dbReference>
<organism evidence="3 4">
    <name type="scientific">Extremus antarcticus</name>
    <dbReference type="NCBI Taxonomy" id="702011"/>
    <lineage>
        <taxon>Eukaryota</taxon>
        <taxon>Fungi</taxon>
        <taxon>Dikarya</taxon>
        <taxon>Ascomycota</taxon>
        <taxon>Pezizomycotina</taxon>
        <taxon>Dothideomycetes</taxon>
        <taxon>Dothideomycetidae</taxon>
        <taxon>Mycosphaerellales</taxon>
        <taxon>Extremaceae</taxon>
        <taxon>Extremus</taxon>
    </lineage>
</organism>
<dbReference type="EMBL" id="JAWDJX010000041">
    <property type="protein sequence ID" value="KAK3049265.1"/>
    <property type="molecule type" value="Genomic_DNA"/>
</dbReference>
<name>A0AAJ0G668_9PEZI</name>
<dbReference type="Proteomes" id="UP001271007">
    <property type="component" value="Unassembled WGS sequence"/>
</dbReference>
<accession>A0AAJ0G668</accession>
<evidence type="ECO:0000313" key="4">
    <source>
        <dbReference type="Proteomes" id="UP001271007"/>
    </source>
</evidence>
<dbReference type="GO" id="GO:0032259">
    <property type="term" value="P:methylation"/>
    <property type="evidence" value="ECO:0007669"/>
    <property type="project" value="UniProtKB-KW"/>
</dbReference>
<sequence length="200" mass="21441">MRSFIAAGLSLLALGATAQPLEARAATCMTTANSVKVAQNFRALIHETFNVTLAKTALTKDFTDYSDSVITLINSGCTGPVQLTTPTFSTRAEFIAGQSSQPPIPFKILNLWHTCSTVVIRWRASAGLGPATPQEPVTGIIVIETQPNKNKASDQPFLIQTVFSEFNSGAWLYDLGVFVPTNCTAPAKRSISANPFMGML</sequence>
<comment type="caution">
    <text evidence="3">The sequence shown here is derived from an EMBL/GenBank/DDBJ whole genome shotgun (WGS) entry which is preliminary data.</text>
</comment>
<keyword evidence="3" id="KW-0489">Methyltransferase</keyword>
<dbReference type="Pfam" id="PF26534">
    <property type="entry name" value="NTF2_7"/>
    <property type="match status" value="1"/>
</dbReference>
<evidence type="ECO:0000259" key="2">
    <source>
        <dbReference type="Pfam" id="PF26534"/>
    </source>
</evidence>
<dbReference type="GO" id="GO:0008168">
    <property type="term" value="F:methyltransferase activity"/>
    <property type="evidence" value="ECO:0007669"/>
    <property type="project" value="UniProtKB-KW"/>
</dbReference>
<feature type="domain" description="NTF2-like" evidence="2">
    <location>
        <begin position="27"/>
        <end position="177"/>
    </location>
</feature>
<protein>
    <submittedName>
        <fullName evidence="3">25S rRNA (Adenine2142-N1)-methyltransferase</fullName>
        <ecNumber evidence="3">2.1.1.286</ecNumber>
    </submittedName>
</protein>
<keyword evidence="3" id="KW-0808">Transferase</keyword>
<evidence type="ECO:0000313" key="3">
    <source>
        <dbReference type="EMBL" id="KAK3049265.1"/>
    </source>
</evidence>
<gene>
    <name evidence="3" type="primary">BMT2_1</name>
    <name evidence="3" type="ORF">LTR09_009443</name>
</gene>
<dbReference type="AlphaFoldDB" id="A0AAJ0G668"/>
<evidence type="ECO:0000256" key="1">
    <source>
        <dbReference type="SAM" id="SignalP"/>
    </source>
</evidence>
<keyword evidence="4" id="KW-1185">Reference proteome</keyword>
<keyword evidence="1" id="KW-0732">Signal</keyword>
<feature type="chain" id="PRO_5042584179" evidence="1">
    <location>
        <begin position="19"/>
        <end position="200"/>
    </location>
</feature>
<dbReference type="EC" id="2.1.1.286" evidence="3"/>
<proteinExistence type="predicted"/>
<reference evidence="3" key="1">
    <citation type="submission" date="2023-04" db="EMBL/GenBank/DDBJ databases">
        <title>Black Yeasts Isolated from many extreme environments.</title>
        <authorList>
            <person name="Coleine C."/>
            <person name="Stajich J.E."/>
            <person name="Selbmann L."/>
        </authorList>
    </citation>
    <scope>NUCLEOTIDE SEQUENCE</scope>
    <source>
        <strain evidence="3">CCFEE 5312</strain>
    </source>
</reference>